<dbReference type="Gene3D" id="1.10.10.10">
    <property type="entry name" value="Winged helix-like DNA-binding domain superfamily/Winged helix DNA-binding domain"/>
    <property type="match status" value="1"/>
</dbReference>
<gene>
    <name evidence="5" type="ORF">ARHIZOSPH14_13560</name>
</gene>
<evidence type="ECO:0000256" key="2">
    <source>
        <dbReference type="ARBA" id="ARBA00023125"/>
    </source>
</evidence>
<dbReference type="EMBL" id="BSDP01000001">
    <property type="protein sequence ID" value="GLI27114.1"/>
    <property type="molecule type" value="Genomic_DNA"/>
</dbReference>
<keyword evidence="2" id="KW-0238">DNA-binding</keyword>
<dbReference type="InterPro" id="IPR023187">
    <property type="entry name" value="Tscrpt_reg_MarR-type_CS"/>
</dbReference>
<keyword evidence="6" id="KW-1185">Reference proteome</keyword>
<dbReference type="SMART" id="SM00347">
    <property type="entry name" value="HTH_MARR"/>
    <property type="match status" value="1"/>
</dbReference>
<dbReference type="PANTHER" id="PTHR33164:SF57">
    <property type="entry name" value="MARR-FAMILY TRANSCRIPTIONAL REGULATOR"/>
    <property type="match status" value="1"/>
</dbReference>
<dbReference type="PRINTS" id="PR00598">
    <property type="entry name" value="HTHMARR"/>
</dbReference>
<keyword evidence="3" id="KW-0804">Transcription</keyword>
<dbReference type="SUPFAM" id="SSF46785">
    <property type="entry name" value="Winged helix' DNA-binding domain"/>
    <property type="match status" value="1"/>
</dbReference>
<comment type="caution">
    <text evidence="5">The sequence shown here is derived from an EMBL/GenBank/DDBJ whole genome shotgun (WGS) entry which is preliminary data.</text>
</comment>
<dbReference type="Pfam" id="PF01047">
    <property type="entry name" value="MarR"/>
    <property type="match status" value="1"/>
</dbReference>
<dbReference type="PANTHER" id="PTHR33164">
    <property type="entry name" value="TRANSCRIPTIONAL REGULATOR, MARR FAMILY"/>
    <property type="match status" value="1"/>
</dbReference>
<proteinExistence type="predicted"/>
<organism evidence="5 6">
    <name type="scientific">Agromyces rhizosphaerae</name>
    <dbReference type="NCBI Taxonomy" id="88374"/>
    <lineage>
        <taxon>Bacteria</taxon>
        <taxon>Bacillati</taxon>
        <taxon>Actinomycetota</taxon>
        <taxon>Actinomycetes</taxon>
        <taxon>Micrococcales</taxon>
        <taxon>Microbacteriaceae</taxon>
        <taxon>Agromyces</taxon>
    </lineage>
</organism>
<dbReference type="InterPro" id="IPR039422">
    <property type="entry name" value="MarR/SlyA-like"/>
</dbReference>
<dbReference type="AlphaFoldDB" id="A0A9W6CXH7"/>
<accession>A0A9W6CXH7</accession>
<name>A0A9W6CXH7_9MICO</name>
<sequence length="168" mass="18165">MPRPPATQLAHVDAVDLSPVASADPDDLLGILERMIRQANSSRLRRGLMTEVGFPIDDIPTFLALNQLSLHGAMRPTDLAEGLETGRANVTKIVARLVGVGLVERVADPADQRGVILALTAPGRELAARVVAAQERTITETTADWPAADVDAFRALTRRWVEGWSERA</sequence>
<evidence type="ECO:0000259" key="4">
    <source>
        <dbReference type="PROSITE" id="PS50995"/>
    </source>
</evidence>
<feature type="domain" description="HTH marR-type" evidence="4">
    <location>
        <begin position="25"/>
        <end position="162"/>
    </location>
</feature>
<evidence type="ECO:0000313" key="6">
    <source>
        <dbReference type="Proteomes" id="UP001144396"/>
    </source>
</evidence>
<dbReference type="GO" id="GO:0003677">
    <property type="term" value="F:DNA binding"/>
    <property type="evidence" value="ECO:0007669"/>
    <property type="project" value="UniProtKB-KW"/>
</dbReference>
<reference evidence="5" key="1">
    <citation type="submission" date="2022-12" db="EMBL/GenBank/DDBJ databases">
        <title>Reference genome sequencing for broad-spectrum identification of bacterial and archaeal isolates by mass spectrometry.</title>
        <authorList>
            <person name="Sekiguchi Y."/>
            <person name="Tourlousse D.M."/>
        </authorList>
    </citation>
    <scope>NUCLEOTIDE SEQUENCE</scope>
    <source>
        <strain evidence="5">14</strain>
    </source>
</reference>
<dbReference type="InterPro" id="IPR036390">
    <property type="entry name" value="WH_DNA-bd_sf"/>
</dbReference>
<dbReference type="GO" id="GO:0006950">
    <property type="term" value="P:response to stress"/>
    <property type="evidence" value="ECO:0007669"/>
    <property type="project" value="TreeGrafter"/>
</dbReference>
<dbReference type="GO" id="GO:0003700">
    <property type="term" value="F:DNA-binding transcription factor activity"/>
    <property type="evidence" value="ECO:0007669"/>
    <property type="project" value="InterPro"/>
</dbReference>
<dbReference type="InterPro" id="IPR036388">
    <property type="entry name" value="WH-like_DNA-bd_sf"/>
</dbReference>
<evidence type="ECO:0000256" key="3">
    <source>
        <dbReference type="ARBA" id="ARBA00023163"/>
    </source>
</evidence>
<evidence type="ECO:0000313" key="5">
    <source>
        <dbReference type="EMBL" id="GLI27114.1"/>
    </source>
</evidence>
<dbReference type="PROSITE" id="PS01117">
    <property type="entry name" value="HTH_MARR_1"/>
    <property type="match status" value="1"/>
</dbReference>
<keyword evidence="1" id="KW-0805">Transcription regulation</keyword>
<dbReference type="InterPro" id="IPR000835">
    <property type="entry name" value="HTH_MarR-typ"/>
</dbReference>
<evidence type="ECO:0000256" key="1">
    <source>
        <dbReference type="ARBA" id="ARBA00023015"/>
    </source>
</evidence>
<dbReference type="Proteomes" id="UP001144396">
    <property type="component" value="Unassembled WGS sequence"/>
</dbReference>
<protein>
    <recommendedName>
        <fullName evidence="4">HTH marR-type domain-containing protein</fullName>
    </recommendedName>
</protein>
<dbReference type="PROSITE" id="PS50995">
    <property type="entry name" value="HTH_MARR_2"/>
    <property type="match status" value="1"/>
</dbReference>
<dbReference type="RefSeq" id="WP_281883371.1">
    <property type="nucleotide sequence ID" value="NZ_BSDP01000001.1"/>
</dbReference>